<reference evidence="1 2" key="1">
    <citation type="journal article" date="2010" name="Stand. Genomic Sci.">
        <title>Complete genome sequence of Marinobacter adhaerens type strain (HP15), a diatom-interacting marine microorganism.</title>
        <authorList>
            <person name="Gardes A."/>
            <person name="Kaeppel E."/>
            <person name="Shehzad A."/>
            <person name="Seebah S."/>
            <person name="Teeling H."/>
            <person name="Yarza P."/>
            <person name="Glockner F.O."/>
            <person name="Grossart H.P."/>
            <person name="Ullrich M.S."/>
        </authorList>
    </citation>
    <scope>NUCLEOTIDE SEQUENCE [LARGE SCALE GENOMIC DNA]</scope>
    <source>
        <strain evidence="2">DSM 23420 / HP15</strain>
    </source>
</reference>
<organism evidence="1 2">
    <name type="scientific">Marinobacter adhaerens (strain DSM 23420 / HP15)</name>
    <dbReference type="NCBI Taxonomy" id="225937"/>
    <lineage>
        <taxon>Bacteria</taxon>
        <taxon>Pseudomonadati</taxon>
        <taxon>Pseudomonadota</taxon>
        <taxon>Gammaproteobacteria</taxon>
        <taxon>Pseudomonadales</taxon>
        <taxon>Marinobacteraceae</taxon>
        <taxon>Marinobacter</taxon>
    </lineage>
</organism>
<sequence length="287" mass="32168">MKVVFLKNLGIDQDTGDIYIGSSDRRPDQPQQVSVFPVKVWGELADAISGPEIDASFISDYVFQELSFDPVSQIRRGYVWRKMDSQPQNWGHPPRQDARLITFQYQGFLGILGGKLPTQVMFTFGSQSNFTIGELVHFEPDAIGQELLTIKMRPQFGFLPRLKKSEIDEDDLRRLETALNNVSMGHRSSPPASVIDRCRDALTVVLSIALNIRDKDLGELIKKYDASFNNNQRTVVTNLAHTVSRLHARAKPAESGYPPVSDRQAELAVGAVAEVLISLRWAEWAPS</sequence>
<proteinExistence type="predicted"/>
<dbReference type="EMBL" id="CP001978">
    <property type="protein sequence ID" value="ADP96968.1"/>
    <property type="molecule type" value="Genomic_DNA"/>
</dbReference>
<reference evidence="2" key="2">
    <citation type="submission" date="2010-02" db="EMBL/GenBank/DDBJ databases">
        <title>Complete genome sequence of Marinobacter adhaerens type strain (HP15).</title>
        <authorList>
            <person name="Gaerdes A.A.M."/>
            <person name="Kaeppel E."/>
            <person name="Shezad A."/>
            <person name="Seebah S."/>
            <person name="Teeling H."/>
            <person name="Yarza P."/>
            <person name="Gloeckner F.O."/>
            <person name="Ullrich M.S."/>
        </authorList>
    </citation>
    <scope>NUCLEOTIDE SEQUENCE [LARGE SCALE GENOMIC DNA]</scope>
    <source>
        <strain evidence="2">DSM 23420 / HP15</strain>
    </source>
</reference>
<evidence type="ECO:0000313" key="2">
    <source>
        <dbReference type="Proteomes" id="UP000007077"/>
    </source>
</evidence>
<dbReference type="HOGENOM" id="CLU_917263_0_0_6"/>
<evidence type="ECO:0000313" key="1">
    <source>
        <dbReference type="EMBL" id="ADP96968.1"/>
    </source>
</evidence>
<gene>
    <name evidence="1" type="ordered locus">HP15_1204</name>
</gene>
<dbReference type="KEGG" id="mad:HP15_1204"/>
<dbReference type="AlphaFoldDB" id="E4PHK3"/>
<dbReference type="eggNOG" id="ENOG502ZVXV">
    <property type="taxonomic scope" value="Bacteria"/>
</dbReference>
<dbReference type="Proteomes" id="UP000007077">
    <property type="component" value="Chromosome"/>
</dbReference>
<name>E4PHK3_MARAH</name>
<protein>
    <submittedName>
        <fullName evidence="1">Uncharacterized protein</fullName>
    </submittedName>
</protein>
<accession>E4PHK3</accession>